<dbReference type="PRINTS" id="PR00081">
    <property type="entry name" value="GDHRDH"/>
</dbReference>
<evidence type="ECO:0000313" key="2">
    <source>
        <dbReference type="Proteomes" id="UP000240883"/>
    </source>
</evidence>
<dbReference type="Gene3D" id="3.40.50.720">
    <property type="entry name" value="NAD(P)-binding Rossmann-like Domain"/>
    <property type="match status" value="1"/>
</dbReference>
<dbReference type="InterPro" id="IPR002347">
    <property type="entry name" value="SDR_fam"/>
</dbReference>
<sequence length="242" mass="25947">MPTIVITGASSGLGLAFLSHHAHQCPETTVLALDTTPLPQQASSLPNVRFHRVDITDEPALASISATVSDRISLLIHCAGIRGLVPDVVKQRGGDVAVAETWEVMTRETMARTFEVNTWGSFNVIKTFLPQLRQAGAGGLAKVVVLSSRMGSVSSNTSGGSYAYRTSKAALNAVVKSFSIDVPEVVFLLLHPGRVETGLVEWKEEGAMSVQESLVDCLKVIDSAEKKDSGTLLDRFGEVIEW</sequence>
<dbReference type="Pfam" id="PF00106">
    <property type="entry name" value="adh_short"/>
    <property type="match status" value="1"/>
</dbReference>
<gene>
    <name evidence="1" type="ORF">BS50DRAFT_306522</name>
</gene>
<organism evidence="1 2">
    <name type="scientific">Corynespora cassiicola Philippines</name>
    <dbReference type="NCBI Taxonomy" id="1448308"/>
    <lineage>
        <taxon>Eukaryota</taxon>
        <taxon>Fungi</taxon>
        <taxon>Dikarya</taxon>
        <taxon>Ascomycota</taxon>
        <taxon>Pezizomycotina</taxon>
        <taxon>Dothideomycetes</taxon>
        <taxon>Pleosporomycetidae</taxon>
        <taxon>Pleosporales</taxon>
        <taxon>Corynesporascaceae</taxon>
        <taxon>Corynespora</taxon>
    </lineage>
</organism>
<dbReference type="PANTHER" id="PTHR45458">
    <property type="entry name" value="SHORT-CHAIN DEHYDROGENASE/REDUCTASE SDR"/>
    <property type="match status" value="1"/>
</dbReference>
<reference evidence="1 2" key="1">
    <citation type="journal article" date="2018" name="Front. Microbiol.">
        <title>Genome-Wide Analysis of Corynespora cassiicola Leaf Fall Disease Putative Effectors.</title>
        <authorList>
            <person name="Lopez D."/>
            <person name="Ribeiro S."/>
            <person name="Label P."/>
            <person name="Fumanal B."/>
            <person name="Venisse J.S."/>
            <person name="Kohler A."/>
            <person name="de Oliveira R.R."/>
            <person name="Labutti K."/>
            <person name="Lipzen A."/>
            <person name="Lail K."/>
            <person name="Bauer D."/>
            <person name="Ohm R.A."/>
            <person name="Barry K.W."/>
            <person name="Spatafora J."/>
            <person name="Grigoriev I.V."/>
            <person name="Martin F.M."/>
            <person name="Pujade-Renaud V."/>
        </authorList>
    </citation>
    <scope>NUCLEOTIDE SEQUENCE [LARGE SCALE GENOMIC DNA]</scope>
    <source>
        <strain evidence="1 2">Philippines</strain>
    </source>
</reference>
<name>A0A2T2NXQ5_CORCC</name>
<dbReference type="Proteomes" id="UP000240883">
    <property type="component" value="Unassembled WGS sequence"/>
</dbReference>
<evidence type="ECO:0000313" key="1">
    <source>
        <dbReference type="EMBL" id="PSN70139.1"/>
    </source>
</evidence>
<dbReference type="STRING" id="1448308.A0A2T2NXQ5"/>
<dbReference type="OrthoDB" id="5296at2759"/>
<dbReference type="GO" id="GO:0016616">
    <property type="term" value="F:oxidoreductase activity, acting on the CH-OH group of donors, NAD or NADP as acceptor"/>
    <property type="evidence" value="ECO:0007669"/>
    <property type="project" value="TreeGrafter"/>
</dbReference>
<dbReference type="InterPro" id="IPR052184">
    <property type="entry name" value="SDR_enzymes"/>
</dbReference>
<protein>
    <submittedName>
        <fullName evidence="1">NAD(P)-binding protein</fullName>
    </submittedName>
</protein>
<accession>A0A2T2NXQ5</accession>
<dbReference type="SUPFAM" id="SSF51735">
    <property type="entry name" value="NAD(P)-binding Rossmann-fold domains"/>
    <property type="match status" value="1"/>
</dbReference>
<proteinExistence type="predicted"/>
<dbReference type="PANTHER" id="PTHR45458:SF1">
    <property type="entry name" value="SHORT CHAIN DEHYDROGENASE"/>
    <property type="match status" value="1"/>
</dbReference>
<dbReference type="AlphaFoldDB" id="A0A2T2NXQ5"/>
<keyword evidence="2" id="KW-1185">Reference proteome</keyword>
<dbReference type="InterPro" id="IPR036291">
    <property type="entry name" value="NAD(P)-bd_dom_sf"/>
</dbReference>
<dbReference type="EMBL" id="KZ678132">
    <property type="protein sequence ID" value="PSN70139.1"/>
    <property type="molecule type" value="Genomic_DNA"/>
</dbReference>